<dbReference type="EMBL" id="CP002736">
    <property type="protein sequence ID" value="AEF94916.1"/>
    <property type="molecule type" value="Genomic_DNA"/>
</dbReference>
<dbReference type="KEGG" id="dca:Desca_2077"/>
<dbReference type="RefSeq" id="WP_003542544.1">
    <property type="nucleotide sequence ID" value="NC_015565.1"/>
</dbReference>
<dbReference type="Proteomes" id="UP000009226">
    <property type="component" value="Chromosome"/>
</dbReference>
<dbReference type="STRING" id="868595.Desca_2077"/>
<evidence type="ECO:0000313" key="2">
    <source>
        <dbReference type="Proteomes" id="UP000009226"/>
    </source>
</evidence>
<evidence type="ECO:0000313" key="1">
    <source>
        <dbReference type="EMBL" id="AEF94916.1"/>
    </source>
</evidence>
<organism evidence="1 2">
    <name type="scientific">Desulfotomaculum nigrificans (strain DSM 14880 / VKM B-2319 / CO-1-SRB)</name>
    <name type="common">Desulfotomaculum carboxydivorans</name>
    <dbReference type="NCBI Taxonomy" id="868595"/>
    <lineage>
        <taxon>Bacteria</taxon>
        <taxon>Bacillati</taxon>
        <taxon>Bacillota</taxon>
        <taxon>Clostridia</taxon>
        <taxon>Eubacteriales</taxon>
        <taxon>Desulfotomaculaceae</taxon>
        <taxon>Desulfotomaculum</taxon>
    </lineage>
</organism>
<accession>F6B9M0</accession>
<sequence length="263" mass="27859">MRAVFTLTSPESKRLLGKAVSQLPEVKKALKEGKIIIGNGTTNAYVAEELLGIQVEKAKYTVGIVSQGVQCVTPAEDRIPSFVLINGEVSKEDWLKVLDEFSGEDVFIKGANAVDHEGNAGVFMSNPAGGTIGKAIGTLTARGSHLIIPVGLEKMVPSVKLAAMAAGIKKFDYSLGQKVGLMPLMYGKVITELEALNLLTGVKAVCLGCGGVGGSEGAVTLAVEGSQQEVEETMKLVKEIKGEKNIPALKQKCKCDQPCDRWN</sequence>
<gene>
    <name evidence="1" type="ordered locus">Desca_2077</name>
</gene>
<keyword evidence="2" id="KW-1185">Reference proteome</keyword>
<dbReference type="HOGENOM" id="CLU_087835_0_0_9"/>
<reference evidence="1" key="1">
    <citation type="submission" date="2011-05" db="EMBL/GenBank/DDBJ databases">
        <title>Complete sequence of Desulfotomaculum carboxydivorans CO-1-SRB.</title>
        <authorList>
            <consortium name="US DOE Joint Genome Institute"/>
            <person name="Lucas S."/>
            <person name="Han J."/>
            <person name="Lapidus A."/>
            <person name="Cheng J.-F."/>
            <person name="Goodwin L."/>
            <person name="Pitluck S."/>
            <person name="Peters L."/>
            <person name="Mikhailova N."/>
            <person name="Lu M."/>
            <person name="Han C."/>
            <person name="Tapia R."/>
            <person name="Land M."/>
            <person name="Hauser L."/>
            <person name="Kyrpides N."/>
            <person name="Ivanova N."/>
            <person name="Pagani I."/>
            <person name="Stams A."/>
            <person name="Plugge C."/>
            <person name="Muyzer G."/>
            <person name="Kuever J."/>
            <person name="Parshina S."/>
            <person name="Ivanova A."/>
            <person name="Nazina T."/>
            <person name="Woyke T."/>
        </authorList>
    </citation>
    <scope>NUCLEOTIDE SEQUENCE [LARGE SCALE GENOMIC DNA]</scope>
    <source>
        <strain evidence="1">CO-1-SRB</strain>
    </source>
</reference>
<protein>
    <submittedName>
        <fullName evidence="1">Uncharacterized protein</fullName>
    </submittedName>
</protein>
<proteinExistence type="predicted"/>
<name>F6B9M0_DESCC</name>
<dbReference type="eggNOG" id="ENOG502ZC2Y">
    <property type="taxonomic scope" value="Bacteria"/>
</dbReference>
<dbReference type="AlphaFoldDB" id="F6B9M0"/>